<dbReference type="OrthoDB" id="9785347at2"/>
<feature type="transmembrane region" description="Helical" evidence="7">
    <location>
        <begin position="279"/>
        <end position="302"/>
    </location>
</feature>
<dbReference type="PANTHER" id="PTHR43005">
    <property type="entry name" value="BLR7065 PROTEIN"/>
    <property type="match status" value="1"/>
</dbReference>
<dbReference type="EMBL" id="QYBB01000062">
    <property type="protein sequence ID" value="RYC29236.1"/>
    <property type="molecule type" value="Genomic_DNA"/>
</dbReference>
<dbReference type="InterPro" id="IPR035906">
    <property type="entry name" value="MetI-like_sf"/>
</dbReference>
<dbReference type="PROSITE" id="PS50928">
    <property type="entry name" value="ABC_TM1"/>
    <property type="match status" value="1"/>
</dbReference>
<dbReference type="PANTHER" id="PTHR43005:SF1">
    <property type="entry name" value="SPERMIDINE_PUTRESCINE TRANSPORT SYSTEM PERMEASE PROTEIN"/>
    <property type="match status" value="1"/>
</dbReference>
<proteinExistence type="inferred from homology"/>
<evidence type="ECO:0000313" key="9">
    <source>
        <dbReference type="EMBL" id="RYC29236.1"/>
    </source>
</evidence>
<dbReference type="SUPFAM" id="SSF161098">
    <property type="entry name" value="MetI-like"/>
    <property type="match status" value="1"/>
</dbReference>
<accession>A0A4Q2U3B6</accession>
<evidence type="ECO:0000256" key="1">
    <source>
        <dbReference type="ARBA" id="ARBA00004651"/>
    </source>
</evidence>
<organism evidence="9 10">
    <name type="scientific">Lichenibacterium minor</name>
    <dbReference type="NCBI Taxonomy" id="2316528"/>
    <lineage>
        <taxon>Bacteria</taxon>
        <taxon>Pseudomonadati</taxon>
        <taxon>Pseudomonadota</taxon>
        <taxon>Alphaproteobacteria</taxon>
        <taxon>Hyphomicrobiales</taxon>
        <taxon>Lichenihabitantaceae</taxon>
        <taxon>Lichenibacterium</taxon>
    </lineage>
</organism>
<reference evidence="9 10" key="2">
    <citation type="submission" date="2019-02" db="EMBL/GenBank/DDBJ databases">
        <title>'Lichenibacterium ramalinii' gen. nov. sp. nov., 'Lichenibacterium minor' gen. nov. sp. nov.</title>
        <authorList>
            <person name="Pankratov T."/>
        </authorList>
    </citation>
    <scope>NUCLEOTIDE SEQUENCE [LARGE SCALE GENOMIC DNA]</scope>
    <source>
        <strain evidence="9 10">RmlP026</strain>
    </source>
</reference>
<evidence type="ECO:0000256" key="6">
    <source>
        <dbReference type="ARBA" id="ARBA00023136"/>
    </source>
</evidence>
<name>A0A4Q2U3B6_9HYPH</name>
<keyword evidence="6 7" id="KW-0472">Membrane</keyword>
<feature type="transmembrane region" description="Helical" evidence="7">
    <location>
        <begin position="219"/>
        <end position="241"/>
    </location>
</feature>
<dbReference type="GO" id="GO:0055085">
    <property type="term" value="P:transmembrane transport"/>
    <property type="evidence" value="ECO:0007669"/>
    <property type="project" value="InterPro"/>
</dbReference>
<evidence type="ECO:0000256" key="2">
    <source>
        <dbReference type="ARBA" id="ARBA00022448"/>
    </source>
</evidence>
<dbReference type="Gene3D" id="1.10.3720.10">
    <property type="entry name" value="MetI-like"/>
    <property type="match status" value="1"/>
</dbReference>
<evidence type="ECO:0000259" key="8">
    <source>
        <dbReference type="PROSITE" id="PS50928"/>
    </source>
</evidence>
<comment type="similarity">
    <text evidence="7">Belongs to the binding-protein-dependent transport system permease family.</text>
</comment>
<reference evidence="9 10" key="1">
    <citation type="submission" date="2018-12" db="EMBL/GenBank/DDBJ databases">
        <authorList>
            <person name="Grouzdev D.S."/>
            <person name="Krutkina M.S."/>
        </authorList>
    </citation>
    <scope>NUCLEOTIDE SEQUENCE [LARGE SCALE GENOMIC DNA]</scope>
    <source>
        <strain evidence="9 10">RmlP026</strain>
    </source>
</reference>
<dbReference type="Pfam" id="PF00528">
    <property type="entry name" value="BPD_transp_1"/>
    <property type="match status" value="1"/>
</dbReference>
<feature type="transmembrane region" description="Helical" evidence="7">
    <location>
        <begin position="28"/>
        <end position="52"/>
    </location>
</feature>
<evidence type="ECO:0000256" key="5">
    <source>
        <dbReference type="ARBA" id="ARBA00022989"/>
    </source>
</evidence>
<comment type="subcellular location">
    <subcellularLocation>
        <location evidence="1 7">Cell membrane</location>
        <topology evidence="1 7">Multi-pass membrane protein</topology>
    </subcellularLocation>
</comment>
<keyword evidence="4 7" id="KW-0812">Transmembrane</keyword>
<comment type="caution">
    <text evidence="9">The sequence shown here is derived from an EMBL/GenBank/DDBJ whole genome shotgun (WGS) entry which is preliminary data.</text>
</comment>
<dbReference type="InterPro" id="IPR000515">
    <property type="entry name" value="MetI-like"/>
</dbReference>
<keyword evidence="10" id="KW-1185">Reference proteome</keyword>
<keyword evidence="5 7" id="KW-1133">Transmembrane helix</keyword>
<evidence type="ECO:0000256" key="7">
    <source>
        <dbReference type="RuleBase" id="RU363032"/>
    </source>
</evidence>
<feature type="transmembrane region" description="Helical" evidence="7">
    <location>
        <begin position="172"/>
        <end position="198"/>
    </location>
</feature>
<evidence type="ECO:0000313" key="10">
    <source>
        <dbReference type="Proteomes" id="UP000290759"/>
    </source>
</evidence>
<protein>
    <submittedName>
        <fullName evidence="9">Sugar ABC transporter permease</fullName>
    </submittedName>
</protein>
<evidence type="ECO:0000256" key="4">
    <source>
        <dbReference type="ARBA" id="ARBA00022692"/>
    </source>
</evidence>
<feature type="transmembrane region" description="Helical" evidence="7">
    <location>
        <begin position="90"/>
        <end position="111"/>
    </location>
</feature>
<feature type="domain" description="ABC transmembrane type-1" evidence="8">
    <location>
        <begin position="86"/>
        <end position="298"/>
    </location>
</feature>
<keyword evidence="3" id="KW-1003">Cell membrane</keyword>
<keyword evidence="2 7" id="KW-0813">Transport</keyword>
<dbReference type="CDD" id="cd06261">
    <property type="entry name" value="TM_PBP2"/>
    <property type="match status" value="1"/>
</dbReference>
<feature type="transmembrane region" description="Helical" evidence="7">
    <location>
        <begin position="123"/>
        <end position="144"/>
    </location>
</feature>
<dbReference type="Proteomes" id="UP000290759">
    <property type="component" value="Unassembled WGS sequence"/>
</dbReference>
<dbReference type="AlphaFoldDB" id="A0A4Q2U3B6"/>
<evidence type="ECO:0000256" key="3">
    <source>
        <dbReference type="ARBA" id="ARBA00022475"/>
    </source>
</evidence>
<sequence>MTVVRTGLRARPAAARTRSTPSRRALKAWGFMLPAGALLLAMTVVPTLYLAYCAFRHEDLLGPNSRWVGLENFRHVLGDPNIWADALTTLQFVALAVAVEMALGLGLALMLSRKLAETDLLTALFILPLGVTPVVSALVFRVLLDPAYGWVDYYLQSWGLIDQPIDWFGEPFYAWTAVIGLDVWQWTPFVALILLAGLQGVPSEPKEAARLDGANALQLFWHIILPFMAPFLAIALVFRAIEAFKTFGSVFVLTGGGPGTSTSLINLDLYRIALQNFDIGAAAALGICFLVVLSLIMGRLLAVLNRNTDILED</sequence>
<dbReference type="GO" id="GO:0005886">
    <property type="term" value="C:plasma membrane"/>
    <property type="evidence" value="ECO:0007669"/>
    <property type="project" value="UniProtKB-SubCell"/>
</dbReference>
<gene>
    <name evidence="9" type="ORF">D3273_25065</name>
</gene>